<evidence type="ECO:0000256" key="3">
    <source>
        <dbReference type="ARBA" id="ARBA00022777"/>
    </source>
</evidence>
<proteinExistence type="predicted"/>
<organism evidence="7 8">
    <name type="scientific">Adonisia turfae CCMR0081</name>
    <dbReference type="NCBI Taxonomy" id="2292702"/>
    <lineage>
        <taxon>Bacteria</taxon>
        <taxon>Bacillati</taxon>
        <taxon>Cyanobacteriota</taxon>
        <taxon>Adonisia</taxon>
        <taxon>Adonisia turfae</taxon>
    </lineage>
</organism>
<evidence type="ECO:0000256" key="2">
    <source>
        <dbReference type="ARBA" id="ARBA00022741"/>
    </source>
</evidence>
<reference evidence="7 8" key="1">
    <citation type="journal article" date="2020" name="Microb. Ecol.">
        <title>Ecogenomics of the Marine Benthic Filamentous Cyanobacterium Adonisia.</title>
        <authorList>
            <person name="Walter J.M."/>
            <person name="Coutinho F.H."/>
            <person name="Leomil L."/>
            <person name="Hargreaves P.I."/>
            <person name="Campeao M.E."/>
            <person name="Vieira V.V."/>
            <person name="Silva B.S."/>
            <person name="Fistarol G.O."/>
            <person name="Salomon P.S."/>
            <person name="Sawabe T."/>
            <person name="Mino S."/>
            <person name="Hosokawa M."/>
            <person name="Miyashita H."/>
            <person name="Maruyama F."/>
            <person name="van Verk M.C."/>
            <person name="Dutilh B.E."/>
            <person name="Thompson C.C."/>
            <person name="Thompson F.L."/>
        </authorList>
    </citation>
    <scope>NUCLEOTIDE SEQUENCE [LARGE SCALE GENOMIC DNA]</scope>
    <source>
        <strain evidence="7 8">CCMR0081</strain>
    </source>
</reference>
<dbReference type="CDD" id="cd14014">
    <property type="entry name" value="STKc_PknB_like"/>
    <property type="match status" value="1"/>
</dbReference>
<dbReference type="Gene3D" id="1.10.510.10">
    <property type="entry name" value="Transferase(Phosphotransferase) domain 1"/>
    <property type="match status" value="1"/>
</dbReference>
<dbReference type="InterPro" id="IPR017441">
    <property type="entry name" value="Protein_kinase_ATP_BS"/>
</dbReference>
<dbReference type="PROSITE" id="PS50011">
    <property type="entry name" value="PROTEIN_KINASE_DOM"/>
    <property type="match status" value="1"/>
</dbReference>
<dbReference type="InterPro" id="IPR008271">
    <property type="entry name" value="Ser/Thr_kinase_AS"/>
</dbReference>
<keyword evidence="1" id="KW-0808">Transferase</keyword>
<comment type="caution">
    <text evidence="7">The sequence shown here is derived from an EMBL/GenBank/DDBJ whole genome shotgun (WGS) entry which is preliminary data.</text>
</comment>
<sequence length="506" mass="57230">MTDSNFGRRLANRYELMDSIGQGSMGKVYLAEDMLLGGVPVAVKFLSQTLLNEHMAQRFMREAMTCAQLGNNSMHVVRVTDYGVTDDEIPFYVMEYLKGKNLGQVIHPTPLPIPRFLDFIRQICLGLETAHKGIVLNGQIIPIIHRDIKPSNILVTQSASVGELVKILDFGIAKLIQVDNSEQTSSFMGTLAYASPEQMEGQELDRRSDIYSLGVMMYQMLTGTLPLRPRNNTFGGWYKVHLSQDPIPLDGLSPYGVLPKVLKDTILRCLAKDRAQRPNSVSHLLDSLAPLENRFGRSIDLGKQIRGTLRELPVVPKSDPPNDSEEDRFCRLQMWPETTPVAEIVFPQLLNMSNRQLPTLWAMLAAQEINQRIGNTSSNNFLCVRNPHPMVLWVTAFYSKTHGARWLSSYLDLKNPGNQKFVWHLGAAGAYRILFFSKEAPNQCLNFRRLHIALPQQKLLKEWVLMARTIVPIGSPRDSKKILRKELNDSLKPRMLLSFEAMQSDT</sequence>
<evidence type="ECO:0000313" key="8">
    <source>
        <dbReference type="Proteomes" id="UP000481033"/>
    </source>
</evidence>
<dbReference type="EMBL" id="QXHD01000004">
    <property type="protein sequence ID" value="NEZ58305.1"/>
    <property type="molecule type" value="Genomic_DNA"/>
</dbReference>
<dbReference type="InterPro" id="IPR000719">
    <property type="entry name" value="Prot_kinase_dom"/>
</dbReference>
<dbReference type="AlphaFoldDB" id="A0A6M0RPZ3"/>
<dbReference type="Gene3D" id="3.30.200.20">
    <property type="entry name" value="Phosphorylase Kinase, domain 1"/>
    <property type="match status" value="1"/>
</dbReference>
<feature type="domain" description="Protein kinase" evidence="6">
    <location>
        <begin position="14"/>
        <end position="289"/>
    </location>
</feature>
<keyword evidence="8" id="KW-1185">Reference proteome</keyword>
<dbReference type="PANTHER" id="PTHR43289:SF34">
    <property type="entry name" value="SERINE_THREONINE-PROTEIN KINASE YBDM-RELATED"/>
    <property type="match status" value="1"/>
</dbReference>
<dbReference type="PANTHER" id="PTHR43289">
    <property type="entry name" value="MITOGEN-ACTIVATED PROTEIN KINASE KINASE KINASE 20-RELATED"/>
    <property type="match status" value="1"/>
</dbReference>
<evidence type="ECO:0000256" key="4">
    <source>
        <dbReference type="ARBA" id="ARBA00022840"/>
    </source>
</evidence>
<protein>
    <submittedName>
        <fullName evidence="7">Serine/threonine protein kinase</fullName>
    </submittedName>
</protein>
<accession>A0A6M0RPZ3</accession>
<keyword evidence="4 5" id="KW-0067">ATP-binding</keyword>
<feature type="binding site" evidence="5">
    <location>
        <position position="44"/>
    </location>
    <ligand>
        <name>ATP</name>
        <dbReference type="ChEBI" id="CHEBI:30616"/>
    </ligand>
</feature>
<gene>
    <name evidence="7" type="ORF">DXZ20_22205</name>
</gene>
<keyword evidence="2 5" id="KW-0547">Nucleotide-binding</keyword>
<dbReference type="GO" id="GO:0004674">
    <property type="term" value="F:protein serine/threonine kinase activity"/>
    <property type="evidence" value="ECO:0007669"/>
    <property type="project" value="UniProtKB-KW"/>
</dbReference>
<dbReference type="GO" id="GO:0005524">
    <property type="term" value="F:ATP binding"/>
    <property type="evidence" value="ECO:0007669"/>
    <property type="project" value="UniProtKB-UniRule"/>
</dbReference>
<dbReference type="Pfam" id="PF00069">
    <property type="entry name" value="Pkinase"/>
    <property type="match status" value="1"/>
</dbReference>
<name>A0A6M0RPZ3_9CYAN</name>
<dbReference type="InterPro" id="IPR011009">
    <property type="entry name" value="Kinase-like_dom_sf"/>
</dbReference>
<evidence type="ECO:0000313" key="7">
    <source>
        <dbReference type="EMBL" id="NEZ58305.1"/>
    </source>
</evidence>
<dbReference type="Proteomes" id="UP000481033">
    <property type="component" value="Unassembled WGS sequence"/>
</dbReference>
<keyword evidence="3 7" id="KW-0418">Kinase</keyword>
<dbReference type="SUPFAM" id="SSF56112">
    <property type="entry name" value="Protein kinase-like (PK-like)"/>
    <property type="match status" value="1"/>
</dbReference>
<dbReference type="PROSITE" id="PS00108">
    <property type="entry name" value="PROTEIN_KINASE_ST"/>
    <property type="match status" value="1"/>
</dbReference>
<evidence type="ECO:0000256" key="5">
    <source>
        <dbReference type="PROSITE-ProRule" id="PRU10141"/>
    </source>
</evidence>
<dbReference type="PROSITE" id="PS00107">
    <property type="entry name" value="PROTEIN_KINASE_ATP"/>
    <property type="match status" value="1"/>
</dbReference>
<evidence type="ECO:0000259" key="6">
    <source>
        <dbReference type="PROSITE" id="PS50011"/>
    </source>
</evidence>
<dbReference type="SMART" id="SM00220">
    <property type="entry name" value="S_TKc"/>
    <property type="match status" value="1"/>
</dbReference>
<keyword evidence="7" id="KW-0723">Serine/threonine-protein kinase</keyword>
<evidence type="ECO:0000256" key="1">
    <source>
        <dbReference type="ARBA" id="ARBA00022679"/>
    </source>
</evidence>
<dbReference type="RefSeq" id="WP_163661520.1">
    <property type="nucleotide sequence ID" value="NZ_QXHD01000004.1"/>
</dbReference>